<name>A0A7S3UCY5_9CHLO</name>
<reference evidence="3" key="1">
    <citation type="submission" date="2021-01" db="EMBL/GenBank/DDBJ databases">
        <authorList>
            <person name="Corre E."/>
            <person name="Pelletier E."/>
            <person name="Niang G."/>
            <person name="Scheremetjew M."/>
            <person name="Finn R."/>
            <person name="Kale V."/>
            <person name="Holt S."/>
            <person name="Cochrane G."/>
            <person name="Meng A."/>
            <person name="Brown T."/>
            <person name="Cohen L."/>
        </authorList>
    </citation>
    <scope>NUCLEOTIDE SEQUENCE</scope>
    <source>
        <strain evidence="3">CCMP1897</strain>
    </source>
</reference>
<feature type="repeat" description="TPR" evidence="1">
    <location>
        <begin position="126"/>
        <end position="159"/>
    </location>
</feature>
<accession>A0A7S3UCY5</accession>
<feature type="compositionally biased region" description="Basic and acidic residues" evidence="2">
    <location>
        <begin position="21"/>
        <end position="45"/>
    </location>
</feature>
<dbReference type="InterPro" id="IPR052769">
    <property type="entry name" value="TPR_domain_protein"/>
</dbReference>
<organism evidence="3">
    <name type="scientific">Picocystis salinarum</name>
    <dbReference type="NCBI Taxonomy" id="88271"/>
    <lineage>
        <taxon>Eukaryota</taxon>
        <taxon>Viridiplantae</taxon>
        <taxon>Chlorophyta</taxon>
        <taxon>Picocystophyceae</taxon>
        <taxon>Picocystales</taxon>
        <taxon>Picocystaceae</taxon>
        <taxon>Picocystis</taxon>
    </lineage>
</organism>
<evidence type="ECO:0000256" key="1">
    <source>
        <dbReference type="PROSITE-ProRule" id="PRU00339"/>
    </source>
</evidence>
<gene>
    <name evidence="3" type="ORF">PSAL00342_LOCUS3573</name>
</gene>
<sequence length="225" mass="25546">MVELEEAKEEIQEPAVPVEEPVIKEESEEAKDVEAGEENEHTWTEEERAALEEAETLKKKGNEAYLAKNHSVAREFYTSAINTAPEKATEKSVYLANRAAVDLALEDYKSVVEDCTESLKINPNYIKALQRRAAAFEKLEEEEKALEDFQKVCELDAENKQARAQVQRLEPVVEQKRERLKEETIAKFKELGNMVLGKFGLSTDNFQTVKDPETGSYSVNFVQNS</sequence>
<evidence type="ECO:0008006" key="4">
    <source>
        <dbReference type="Google" id="ProtNLM"/>
    </source>
</evidence>
<dbReference type="SMART" id="SM00028">
    <property type="entry name" value="TPR"/>
    <property type="match status" value="3"/>
</dbReference>
<dbReference type="PANTHER" id="PTHR46014">
    <property type="entry name" value="TETRATRICOPEPTIDE REPEAT PROTEIN 1"/>
    <property type="match status" value="1"/>
</dbReference>
<dbReference type="InterPro" id="IPR019734">
    <property type="entry name" value="TPR_rpt"/>
</dbReference>
<proteinExistence type="predicted"/>
<dbReference type="EMBL" id="HBIS01003944">
    <property type="protein sequence ID" value="CAE0609754.1"/>
    <property type="molecule type" value="Transcribed_RNA"/>
</dbReference>
<dbReference type="PANTHER" id="PTHR46014:SF1">
    <property type="entry name" value="TETRATRICOPEPTIDE REPEAT PROTEIN 1"/>
    <property type="match status" value="1"/>
</dbReference>
<dbReference type="PROSITE" id="PS50005">
    <property type="entry name" value="TPR"/>
    <property type="match status" value="1"/>
</dbReference>
<dbReference type="Gene3D" id="1.25.40.10">
    <property type="entry name" value="Tetratricopeptide repeat domain"/>
    <property type="match status" value="1"/>
</dbReference>
<protein>
    <recommendedName>
        <fullName evidence="4">Tetratricopeptide repeat protein 1</fullName>
    </recommendedName>
</protein>
<keyword evidence="1" id="KW-0802">TPR repeat</keyword>
<evidence type="ECO:0000313" key="3">
    <source>
        <dbReference type="EMBL" id="CAE0609754.1"/>
    </source>
</evidence>
<dbReference type="InterPro" id="IPR011990">
    <property type="entry name" value="TPR-like_helical_dom_sf"/>
</dbReference>
<dbReference type="AlphaFoldDB" id="A0A7S3UCY5"/>
<feature type="region of interest" description="Disordered" evidence="2">
    <location>
        <begin position="1"/>
        <end position="45"/>
    </location>
</feature>
<evidence type="ECO:0000256" key="2">
    <source>
        <dbReference type="SAM" id="MobiDB-lite"/>
    </source>
</evidence>
<dbReference type="SUPFAM" id="SSF48452">
    <property type="entry name" value="TPR-like"/>
    <property type="match status" value="1"/>
</dbReference>